<organism evidence="1 2">
    <name type="scientific">Lasiodiplodia mahajangana</name>
    <dbReference type="NCBI Taxonomy" id="1108764"/>
    <lineage>
        <taxon>Eukaryota</taxon>
        <taxon>Fungi</taxon>
        <taxon>Dikarya</taxon>
        <taxon>Ascomycota</taxon>
        <taxon>Pezizomycotina</taxon>
        <taxon>Dothideomycetes</taxon>
        <taxon>Dothideomycetes incertae sedis</taxon>
        <taxon>Botryosphaeriales</taxon>
        <taxon>Botryosphaeriaceae</taxon>
        <taxon>Lasiodiplodia</taxon>
    </lineage>
</organism>
<name>A0ACC2JTP2_9PEZI</name>
<accession>A0ACC2JTP2</accession>
<evidence type="ECO:0000313" key="2">
    <source>
        <dbReference type="Proteomes" id="UP001153332"/>
    </source>
</evidence>
<evidence type="ECO:0000313" key="1">
    <source>
        <dbReference type="EMBL" id="KAJ8130704.1"/>
    </source>
</evidence>
<proteinExistence type="predicted"/>
<dbReference type="EMBL" id="JAPUUL010000441">
    <property type="protein sequence ID" value="KAJ8130704.1"/>
    <property type="molecule type" value="Genomic_DNA"/>
</dbReference>
<reference evidence="1" key="1">
    <citation type="submission" date="2022-12" db="EMBL/GenBank/DDBJ databases">
        <title>Genome Sequence of Lasiodiplodia mahajangana.</title>
        <authorList>
            <person name="Buettner E."/>
        </authorList>
    </citation>
    <scope>NUCLEOTIDE SEQUENCE</scope>
    <source>
        <strain evidence="1">VT137</strain>
    </source>
</reference>
<keyword evidence="2" id="KW-1185">Reference proteome</keyword>
<protein>
    <submittedName>
        <fullName evidence="1">Uncharacterized protein</fullName>
    </submittedName>
</protein>
<gene>
    <name evidence="1" type="ORF">O1611_g2922</name>
</gene>
<sequence>MADSSILENLIELPCIYPLERYFRYLTFFASFRYPPLPSQGYIRLLYLHPSDTGSLRLEGCLRVQELDSECAYEAVSYSWGDYPELTRPLFLNGQVLPITENLYEALMVYRCRDRLRALWVDAVCINQADVAEKSQQVAAMADIYGKAKTVQVWLGPGVPWAKKAMDFMVNLSLRAESFRIKDDIGETRWYEDFPSLNISEDEADNLIRDAIKAHVDILLSMSWFNRVWVVQEVTLATELVVSCGNAEINWPDFDRTVEVLRGAYRELSSREEREKMEGTKSTWPLVSHRHNFRLLGKGGKRDHHFMTQISSVLMSNRDCSDDRDRIYAMLAMTTSPRTMKPDYSKTVAEVYTEFARRYSPHTQIYRAGLCRREFPRRTGKESNVTPIDISHRDYLPSWVPEFRPSLNLAWASPFQGAYSTARAAPYFFIPHPEMRSVISEPPWLTLAKVLTTGTSDCEGAERILSRYPYIRSLSYLQAGSLPWLTTIWERFATHCFSPTGEVFQRVLLETLGGEAKPLSPSAKIAFGFLNYVANILLHNRLFVTTKGYLGLAPRDVKPGDFIVVINGSHVPYVTRAAGKVKFREIEKEQEKAWKKVLLGADLFKERALQLIGPCYLQGIMKGEIFTQRDSPQFSHLEWTRWHDDPVDSLDGILTLV</sequence>
<dbReference type="Proteomes" id="UP001153332">
    <property type="component" value="Unassembled WGS sequence"/>
</dbReference>
<comment type="caution">
    <text evidence="1">The sequence shown here is derived from an EMBL/GenBank/DDBJ whole genome shotgun (WGS) entry which is preliminary data.</text>
</comment>